<evidence type="ECO:0000259" key="3">
    <source>
        <dbReference type="Pfam" id="PF12146"/>
    </source>
</evidence>
<dbReference type="PANTHER" id="PTHR43798:SF33">
    <property type="entry name" value="HYDROLASE, PUTATIVE (AFU_ORTHOLOGUE AFUA_2G14860)-RELATED"/>
    <property type="match status" value="1"/>
</dbReference>
<name>A0A0K1PFI7_9BACT</name>
<dbReference type="InterPro" id="IPR022742">
    <property type="entry name" value="Hydrolase_4"/>
</dbReference>
<evidence type="ECO:0000256" key="2">
    <source>
        <dbReference type="PIRSR" id="PIRSR017388-2"/>
    </source>
</evidence>
<dbReference type="InterPro" id="IPR029058">
    <property type="entry name" value="AB_hydrolase_fold"/>
</dbReference>
<dbReference type="EMBL" id="CP012332">
    <property type="protein sequence ID" value="AKU92293.1"/>
    <property type="molecule type" value="Genomic_DNA"/>
</dbReference>
<evidence type="ECO:0000313" key="5">
    <source>
        <dbReference type="Proteomes" id="UP000055590"/>
    </source>
</evidence>
<dbReference type="InterPro" id="IPR050266">
    <property type="entry name" value="AB_hydrolase_sf"/>
</dbReference>
<dbReference type="Gene3D" id="3.40.50.1820">
    <property type="entry name" value="alpha/beta hydrolase"/>
    <property type="match status" value="1"/>
</dbReference>
<feature type="active site" description="Charge relay system" evidence="1">
    <location>
        <position position="199"/>
    </location>
</feature>
<dbReference type="PIRSF" id="PIRSF017388">
    <property type="entry name" value="Esterase_lipase"/>
    <property type="match status" value="1"/>
</dbReference>
<feature type="binding site" evidence="2">
    <location>
        <position position="94"/>
    </location>
    <ligand>
        <name>substrate</name>
    </ligand>
</feature>
<dbReference type="KEGG" id="vin:AKJ08_2680"/>
<reference evidence="4 5" key="1">
    <citation type="submission" date="2015-08" db="EMBL/GenBank/DDBJ databases">
        <authorList>
            <person name="Babu N.S."/>
            <person name="Beckwith C.J."/>
            <person name="Beseler K.G."/>
            <person name="Brison A."/>
            <person name="Carone J.V."/>
            <person name="Caskin T.P."/>
            <person name="Diamond M."/>
            <person name="Durham M.E."/>
            <person name="Foxe J.M."/>
            <person name="Go M."/>
            <person name="Henderson B.A."/>
            <person name="Jones I.B."/>
            <person name="McGettigan J.A."/>
            <person name="Micheletti S.J."/>
            <person name="Nasrallah M.E."/>
            <person name="Ortiz D."/>
            <person name="Piller C.R."/>
            <person name="Privatt S.R."/>
            <person name="Schneider S.L."/>
            <person name="Sharp S."/>
            <person name="Smith T.C."/>
            <person name="Stanton J.D."/>
            <person name="Ullery H.E."/>
            <person name="Wilson R.J."/>
            <person name="Serrano M.G."/>
            <person name="Buck G."/>
            <person name="Lee V."/>
            <person name="Wang Y."/>
            <person name="Carvalho R."/>
            <person name="Voegtly L."/>
            <person name="Shi R."/>
            <person name="Duckworth R."/>
            <person name="Johnson A."/>
            <person name="Loviza R."/>
            <person name="Walstead R."/>
            <person name="Shah Z."/>
            <person name="Kiflezghi M."/>
            <person name="Wade K."/>
            <person name="Ball S.L."/>
            <person name="Bradley K.W."/>
            <person name="Asai D.J."/>
            <person name="Bowman C.A."/>
            <person name="Russell D.A."/>
            <person name="Pope W.H."/>
            <person name="Jacobs-Sera D."/>
            <person name="Hendrix R.W."/>
            <person name="Hatfull G.F."/>
        </authorList>
    </citation>
    <scope>NUCLEOTIDE SEQUENCE [LARGE SCALE GENOMIC DNA]</scope>
    <source>
        <strain evidence="4 5">DSM 27710</strain>
    </source>
</reference>
<dbReference type="GO" id="GO:0016020">
    <property type="term" value="C:membrane"/>
    <property type="evidence" value="ECO:0007669"/>
    <property type="project" value="TreeGrafter"/>
</dbReference>
<dbReference type="SUPFAM" id="SSF53474">
    <property type="entry name" value="alpha/beta-Hydrolases"/>
    <property type="match status" value="1"/>
</dbReference>
<feature type="domain" description="Serine aminopeptidase S33" evidence="3">
    <location>
        <begin position="18"/>
        <end position="234"/>
    </location>
</feature>
<feature type="active site" description="Charge relay system" evidence="1">
    <location>
        <position position="229"/>
    </location>
</feature>
<protein>
    <submittedName>
        <fullName evidence="4">Putative esterase/lipase</fullName>
    </submittedName>
</protein>
<accession>A0A0K1PFI7</accession>
<dbReference type="STRING" id="1391653.AKJ08_2680"/>
<dbReference type="AlphaFoldDB" id="A0A0K1PFI7"/>
<feature type="binding site" evidence="2">
    <location>
        <position position="24"/>
    </location>
    <ligand>
        <name>substrate</name>
    </ligand>
</feature>
<evidence type="ECO:0000313" key="4">
    <source>
        <dbReference type="EMBL" id="AKU92293.1"/>
    </source>
</evidence>
<dbReference type="GO" id="GO:0052689">
    <property type="term" value="F:carboxylic ester hydrolase activity"/>
    <property type="evidence" value="ECO:0007669"/>
    <property type="project" value="InterPro"/>
</dbReference>
<gene>
    <name evidence="4" type="ORF">AKJ08_2680</name>
</gene>
<dbReference type="Pfam" id="PF12146">
    <property type="entry name" value="Hydrolase_4"/>
    <property type="match status" value="1"/>
</dbReference>
<dbReference type="Proteomes" id="UP000055590">
    <property type="component" value="Chromosome"/>
</dbReference>
<keyword evidence="5" id="KW-1185">Reference proteome</keyword>
<dbReference type="RefSeq" id="WP_050726483.1">
    <property type="nucleotide sequence ID" value="NZ_CP012332.1"/>
</dbReference>
<dbReference type="InterPro" id="IPR012354">
    <property type="entry name" value="Esterase_lipase"/>
</dbReference>
<feature type="active site" description="Nucleophile" evidence="1">
    <location>
        <position position="93"/>
    </location>
</feature>
<organism evidence="4 5">
    <name type="scientific">Vulgatibacter incomptus</name>
    <dbReference type="NCBI Taxonomy" id="1391653"/>
    <lineage>
        <taxon>Bacteria</taxon>
        <taxon>Pseudomonadati</taxon>
        <taxon>Myxococcota</taxon>
        <taxon>Myxococcia</taxon>
        <taxon>Myxococcales</taxon>
        <taxon>Cystobacterineae</taxon>
        <taxon>Vulgatibacteraceae</taxon>
        <taxon>Vulgatibacter</taxon>
    </lineage>
</organism>
<dbReference type="OrthoDB" id="9786110at2"/>
<evidence type="ECO:0000256" key="1">
    <source>
        <dbReference type="PIRSR" id="PIRSR017388-1"/>
    </source>
</evidence>
<proteinExistence type="predicted"/>
<sequence length="264" mass="28198">MNEFSTDPFSLGEGDDGVLLLHGFSGSPFELRPLAEALAEGGFRCLCPLLPGHGRDWERLAHVGENEWLAVADEALEGLRAAGCKRLFVVGFSMGGALAIRLASGRGRSIAGLALLAPALSLHGSSQLYRSIFRQRWATRLWPWVSKGAGDIQDRNVVIPGPPRIPTSAASTLDRVIRGAHEALPGVETPAIVLWGAHDRVVPRSAARVAAERIGSGPARLVVLPRSAHQLALDYDRLTVATEVAGFFGQISGRDDGEGLHPRD</sequence>
<dbReference type="PANTHER" id="PTHR43798">
    <property type="entry name" value="MONOACYLGLYCEROL LIPASE"/>
    <property type="match status" value="1"/>
</dbReference>